<evidence type="ECO:0000256" key="3">
    <source>
        <dbReference type="ARBA" id="ARBA00011738"/>
    </source>
</evidence>
<evidence type="ECO:0000256" key="4">
    <source>
        <dbReference type="ARBA" id="ARBA00022630"/>
    </source>
</evidence>
<dbReference type="PANTHER" id="PTHR48083">
    <property type="entry name" value="MEDIUM-CHAIN SPECIFIC ACYL-COA DEHYDROGENASE, MITOCHONDRIAL-RELATED"/>
    <property type="match status" value="1"/>
</dbReference>
<dbReference type="AlphaFoldDB" id="A0AAJ3TY65"/>
<dbReference type="RefSeq" id="WP_085253971.1">
    <property type="nucleotide sequence ID" value="NZ_AP022573.1"/>
</dbReference>
<gene>
    <name evidence="11" type="ORF">AWC23_04390</name>
</gene>
<dbReference type="InterPro" id="IPR013786">
    <property type="entry name" value="AcylCoA_DH/ox_N"/>
</dbReference>
<name>A0AAJ3TY65_9MYCO</name>
<dbReference type="Pfam" id="PF02770">
    <property type="entry name" value="Acyl-CoA_dh_M"/>
    <property type="match status" value="1"/>
</dbReference>
<dbReference type="InterPro" id="IPR009100">
    <property type="entry name" value="AcylCoA_DH/oxidase_NM_dom_sf"/>
</dbReference>
<dbReference type="InterPro" id="IPR050741">
    <property type="entry name" value="Acyl-CoA_dehydrogenase"/>
</dbReference>
<comment type="caution">
    <text evidence="11">The sequence shown here is derived from an EMBL/GenBank/DDBJ whole genome shotgun (WGS) entry which is preliminary data.</text>
</comment>
<dbReference type="Gene3D" id="2.40.110.10">
    <property type="entry name" value="Butyryl-CoA Dehydrogenase, subunit A, domain 2"/>
    <property type="match status" value="1"/>
</dbReference>
<accession>A0AAJ3TY65</accession>
<dbReference type="GO" id="GO:0033539">
    <property type="term" value="P:fatty acid beta-oxidation using acyl-CoA dehydrogenase"/>
    <property type="evidence" value="ECO:0007669"/>
    <property type="project" value="TreeGrafter"/>
</dbReference>
<dbReference type="Gene3D" id="1.20.140.10">
    <property type="entry name" value="Butyryl-CoA Dehydrogenase, subunit A, domain 3"/>
    <property type="match status" value="1"/>
</dbReference>
<dbReference type="PANTHER" id="PTHR48083:SF13">
    <property type="entry name" value="ACYL-COA DEHYDROGENASE FAMILY MEMBER 11"/>
    <property type="match status" value="1"/>
</dbReference>
<keyword evidence="4 7" id="KW-0285">Flavoprotein</keyword>
<dbReference type="GO" id="GO:0005737">
    <property type="term" value="C:cytoplasm"/>
    <property type="evidence" value="ECO:0007669"/>
    <property type="project" value="TreeGrafter"/>
</dbReference>
<evidence type="ECO:0000256" key="7">
    <source>
        <dbReference type="RuleBase" id="RU362125"/>
    </source>
</evidence>
<dbReference type="Proteomes" id="UP000193387">
    <property type="component" value="Unassembled WGS sequence"/>
</dbReference>
<dbReference type="Gene3D" id="1.10.540.10">
    <property type="entry name" value="Acyl-CoA dehydrogenase/oxidase, N-terminal domain"/>
    <property type="match status" value="1"/>
</dbReference>
<dbReference type="SUPFAM" id="SSF56645">
    <property type="entry name" value="Acyl-CoA dehydrogenase NM domain-like"/>
    <property type="match status" value="1"/>
</dbReference>
<dbReference type="InterPro" id="IPR006091">
    <property type="entry name" value="Acyl-CoA_Oxase/DH_mid-dom"/>
</dbReference>
<feature type="domain" description="Acyl-CoA oxidase/dehydrogenase middle" evidence="9">
    <location>
        <begin position="130"/>
        <end position="226"/>
    </location>
</feature>
<dbReference type="Pfam" id="PF02771">
    <property type="entry name" value="Acyl-CoA_dh_N"/>
    <property type="match status" value="1"/>
</dbReference>
<evidence type="ECO:0000259" key="9">
    <source>
        <dbReference type="Pfam" id="PF02770"/>
    </source>
</evidence>
<keyword evidence="5 7" id="KW-0274">FAD</keyword>
<evidence type="ECO:0000256" key="6">
    <source>
        <dbReference type="ARBA" id="ARBA00023002"/>
    </source>
</evidence>
<dbReference type="InterPro" id="IPR037069">
    <property type="entry name" value="AcylCoA_DH/ox_N_sf"/>
</dbReference>
<comment type="cofactor">
    <cofactor evidence="1 7">
        <name>FAD</name>
        <dbReference type="ChEBI" id="CHEBI:57692"/>
    </cofactor>
</comment>
<dbReference type="InterPro" id="IPR009075">
    <property type="entry name" value="AcylCo_DH/oxidase_C"/>
</dbReference>
<feature type="domain" description="Acyl-CoA dehydrogenase/oxidase N-terminal" evidence="10">
    <location>
        <begin position="9"/>
        <end position="126"/>
    </location>
</feature>
<comment type="subunit">
    <text evidence="3">Homodimer.</text>
</comment>
<dbReference type="Pfam" id="PF00441">
    <property type="entry name" value="Acyl-CoA_dh_1"/>
    <property type="match status" value="1"/>
</dbReference>
<dbReference type="SUPFAM" id="SSF47203">
    <property type="entry name" value="Acyl-CoA dehydrogenase C-terminal domain-like"/>
    <property type="match status" value="1"/>
</dbReference>
<dbReference type="InterPro" id="IPR036250">
    <property type="entry name" value="AcylCo_DH-like_C"/>
</dbReference>
<evidence type="ECO:0000259" key="8">
    <source>
        <dbReference type="Pfam" id="PF00441"/>
    </source>
</evidence>
<evidence type="ECO:0000256" key="1">
    <source>
        <dbReference type="ARBA" id="ARBA00001974"/>
    </source>
</evidence>
<keyword evidence="6 7" id="KW-0560">Oxidoreductase</keyword>
<proteinExistence type="inferred from homology"/>
<sequence>MTIDFTLDPDLQNLRDRVRGFIADVVIPAEDEMLSDPHGVSDAHRTVLQAAARQAGLLAPHVGQRWGGRGLDMRGRAVVFEEAGYSLLGPLALNCAAPDEGNMHLLEHVATEEQKRRYLAPLARGEVRSCFTMTEPAPGAGADPSLLRTTARPVPGGWVIDGSKWFITGAEGAAYAICMARTPDAGKDAATMFFVDAGTPGFRIGRRLDTLDAGFAGGHYEVHFEHCEVPESSVLGEVGRGFAYAQVRLAPARLTHCMRWLGLARRAQHIAVEVAATRRLFGSRLSDLGMAQQMLADNEIDLAASRVLILHAAWVLDNGQRGSAESSITKTFVSEAVNRVVDRAVQLAGARGISGDLPLARFLQEVRAFRIYDGPSETHRWSIARRLLRARDAQELVHA</sequence>
<dbReference type="GO" id="GO:0003995">
    <property type="term" value="F:acyl-CoA dehydrogenase activity"/>
    <property type="evidence" value="ECO:0007669"/>
    <property type="project" value="TreeGrafter"/>
</dbReference>
<evidence type="ECO:0000259" key="10">
    <source>
        <dbReference type="Pfam" id="PF02771"/>
    </source>
</evidence>
<evidence type="ECO:0000313" key="12">
    <source>
        <dbReference type="Proteomes" id="UP000193387"/>
    </source>
</evidence>
<dbReference type="InterPro" id="IPR046373">
    <property type="entry name" value="Acyl-CoA_Oxase/DH_mid-dom_sf"/>
</dbReference>
<evidence type="ECO:0000313" key="11">
    <source>
        <dbReference type="EMBL" id="ORW74630.1"/>
    </source>
</evidence>
<feature type="domain" description="Acyl-CoA dehydrogenase/oxidase C-terminal" evidence="8">
    <location>
        <begin position="239"/>
        <end position="388"/>
    </location>
</feature>
<organism evidence="11 12">
    <name type="scientific">Mycobacterium saskatchewanense</name>
    <dbReference type="NCBI Taxonomy" id="220927"/>
    <lineage>
        <taxon>Bacteria</taxon>
        <taxon>Bacillati</taxon>
        <taxon>Actinomycetota</taxon>
        <taxon>Actinomycetes</taxon>
        <taxon>Mycobacteriales</taxon>
        <taxon>Mycobacteriaceae</taxon>
        <taxon>Mycobacterium</taxon>
        <taxon>Mycobacterium simiae complex</taxon>
    </lineage>
</organism>
<keyword evidence="12" id="KW-1185">Reference proteome</keyword>
<protein>
    <submittedName>
        <fullName evidence="11">Acyl-CoA dehydrogenase</fullName>
    </submittedName>
</protein>
<dbReference type="GO" id="GO:0050660">
    <property type="term" value="F:flavin adenine dinucleotide binding"/>
    <property type="evidence" value="ECO:0007669"/>
    <property type="project" value="InterPro"/>
</dbReference>
<evidence type="ECO:0000256" key="5">
    <source>
        <dbReference type="ARBA" id="ARBA00022827"/>
    </source>
</evidence>
<comment type="similarity">
    <text evidence="2 7">Belongs to the acyl-CoA dehydrogenase family.</text>
</comment>
<reference evidence="11 12" key="1">
    <citation type="submission" date="2016-01" db="EMBL/GenBank/DDBJ databases">
        <title>The new phylogeny of the genus Mycobacterium.</title>
        <authorList>
            <person name="Tarcisio F."/>
            <person name="Conor M."/>
            <person name="Antonella G."/>
            <person name="Elisabetta G."/>
            <person name="Giulia F.S."/>
            <person name="Sara T."/>
            <person name="Anna F."/>
            <person name="Clotilde B."/>
            <person name="Roberto B."/>
            <person name="Veronica D.S."/>
            <person name="Fabio R."/>
            <person name="Monica P."/>
            <person name="Olivier J."/>
            <person name="Enrico T."/>
            <person name="Nicola S."/>
        </authorList>
    </citation>
    <scope>NUCLEOTIDE SEQUENCE [LARGE SCALE GENOMIC DNA]</scope>
    <source>
        <strain evidence="11 12">DSM 44616</strain>
    </source>
</reference>
<evidence type="ECO:0000256" key="2">
    <source>
        <dbReference type="ARBA" id="ARBA00009347"/>
    </source>
</evidence>
<dbReference type="EMBL" id="LQPR01000007">
    <property type="protein sequence ID" value="ORW74630.1"/>
    <property type="molecule type" value="Genomic_DNA"/>
</dbReference>